<sequence>MKPATGTGQWSDGHETSLAFEDSVEVHMGFVRYEGTELVFEAEVRNTSQRPVLVAPAEFYYQPVATQPVASASQGPTFPGRVAALDPEPRLQQLAQRLSYESEQATKVSFGEVLTSVSHLTENVTSIKKKETNKEIDERAARQQSERNYYTNQRLEHAAAAEQLRGKQQELDQNALRKNTLLPGQRVRGYVYFPRTDMADLLRLVVPLNERPLTFDFNQYRVKQ</sequence>
<proteinExistence type="predicted"/>
<reference evidence="1 2" key="1">
    <citation type="submission" date="2020-05" db="EMBL/GenBank/DDBJ databases">
        <title>Complete genome sequence of Hymenobacter sp. TS19 in Coasted Sand Dune.</title>
        <authorList>
            <person name="Lee J.-H."/>
            <person name="Jung J.-H."/>
            <person name="Jeong S."/>
            <person name="Zhao L."/>
            <person name="Kim M.-K."/>
            <person name="Seo H.-S."/>
            <person name="Lim S."/>
        </authorList>
    </citation>
    <scope>NUCLEOTIDE SEQUENCE [LARGE SCALE GENOMIC DNA]</scope>
    <source>
        <strain evidence="1 2">TS19</strain>
    </source>
</reference>
<dbReference type="AlphaFoldDB" id="A0A6M6BC65"/>
<dbReference type="RefSeq" id="WP_171589561.1">
    <property type="nucleotide sequence ID" value="NZ_CP053538.1"/>
</dbReference>
<keyword evidence="2" id="KW-1185">Reference proteome</keyword>
<dbReference type="KEGG" id="hts:HMJ29_00070"/>
<organism evidence="1 2">
    <name type="scientific">Hymenobacter taeanensis</name>
    <dbReference type="NCBI Taxonomy" id="2735321"/>
    <lineage>
        <taxon>Bacteria</taxon>
        <taxon>Pseudomonadati</taxon>
        <taxon>Bacteroidota</taxon>
        <taxon>Cytophagia</taxon>
        <taxon>Cytophagales</taxon>
        <taxon>Hymenobacteraceae</taxon>
        <taxon>Hymenobacter</taxon>
    </lineage>
</organism>
<dbReference type="Proteomes" id="UP000501623">
    <property type="component" value="Chromosome"/>
</dbReference>
<gene>
    <name evidence="1" type="ORF">HMJ29_00070</name>
</gene>
<accession>A0A6M6BC65</accession>
<dbReference type="EMBL" id="CP053538">
    <property type="protein sequence ID" value="QJX45414.1"/>
    <property type="molecule type" value="Genomic_DNA"/>
</dbReference>
<evidence type="ECO:0000313" key="1">
    <source>
        <dbReference type="EMBL" id="QJX45414.1"/>
    </source>
</evidence>
<evidence type="ECO:0000313" key="2">
    <source>
        <dbReference type="Proteomes" id="UP000501623"/>
    </source>
</evidence>
<name>A0A6M6BC65_9BACT</name>
<protein>
    <submittedName>
        <fullName evidence="1">Uncharacterized protein</fullName>
    </submittedName>
</protein>